<gene>
    <name evidence="3" type="primary">LOC115739264</name>
</gene>
<name>A0A8B8NZY1_9MYRT</name>
<sequence>MNGGDADDEETLGLLPNACKVVEYLEPVMSRDLLYMFPDNSSLGFDYSQSSIWSPLLPRSHFPIDSGCFATPKKLCFGFGHEKTSAARKKKVKLSMSNKKKMMKTKKKSAKVSDSSLTPTSVACAPFAKKGWDKVLKAASKHFKKKKKKRDPTVHVKLSNYLKG</sequence>
<feature type="region of interest" description="Disordered" evidence="1">
    <location>
        <begin position="90"/>
        <end position="113"/>
    </location>
</feature>
<proteinExistence type="predicted"/>
<dbReference type="PANTHER" id="PTHR34287">
    <property type="entry name" value="OS06G0551500 PROTEIN-RELATED"/>
    <property type="match status" value="1"/>
</dbReference>
<dbReference type="RefSeq" id="XP_030528127.1">
    <property type="nucleotide sequence ID" value="XM_030672267.2"/>
</dbReference>
<dbReference type="OrthoDB" id="1678883at2759"/>
<feature type="compositionally biased region" description="Basic residues" evidence="1">
    <location>
        <begin position="90"/>
        <end position="110"/>
    </location>
</feature>
<protein>
    <submittedName>
        <fullName evidence="3">Uncharacterized protein LOC115739264</fullName>
    </submittedName>
</protein>
<evidence type="ECO:0000313" key="2">
    <source>
        <dbReference type="Proteomes" id="UP000827889"/>
    </source>
</evidence>
<dbReference type="PANTHER" id="PTHR34287:SF4">
    <property type="entry name" value="OS04G0504200 PROTEIN"/>
    <property type="match status" value="1"/>
</dbReference>
<dbReference type="Proteomes" id="UP000827889">
    <property type="component" value="Chromosome 10"/>
</dbReference>
<accession>A0A8B8NZY1</accession>
<dbReference type="AlphaFoldDB" id="A0A8B8NZY1"/>
<evidence type="ECO:0000256" key="1">
    <source>
        <dbReference type="SAM" id="MobiDB-lite"/>
    </source>
</evidence>
<dbReference type="GeneID" id="115739264"/>
<organism evidence="2 3">
    <name type="scientific">Rhodamnia argentea</name>
    <dbReference type="NCBI Taxonomy" id="178133"/>
    <lineage>
        <taxon>Eukaryota</taxon>
        <taxon>Viridiplantae</taxon>
        <taxon>Streptophyta</taxon>
        <taxon>Embryophyta</taxon>
        <taxon>Tracheophyta</taxon>
        <taxon>Spermatophyta</taxon>
        <taxon>Magnoliopsida</taxon>
        <taxon>eudicotyledons</taxon>
        <taxon>Gunneridae</taxon>
        <taxon>Pentapetalae</taxon>
        <taxon>rosids</taxon>
        <taxon>malvids</taxon>
        <taxon>Myrtales</taxon>
        <taxon>Myrtaceae</taxon>
        <taxon>Myrtoideae</taxon>
        <taxon>Myrteae</taxon>
        <taxon>Australasian group</taxon>
        <taxon>Rhodamnia</taxon>
    </lineage>
</organism>
<evidence type="ECO:0000313" key="3">
    <source>
        <dbReference type="RefSeq" id="XP_030528127.1"/>
    </source>
</evidence>
<reference evidence="3" key="1">
    <citation type="submission" date="2025-08" db="UniProtKB">
        <authorList>
            <consortium name="RefSeq"/>
        </authorList>
    </citation>
    <scope>IDENTIFICATION</scope>
    <source>
        <tissue evidence="3">Leaf</tissue>
    </source>
</reference>
<dbReference type="KEGG" id="rarg:115739264"/>
<keyword evidence="2" id="KW-1185">Reference proteome</keyword>